<dbReference type="EMBL" id="RCHT01000009">
    <property type="protein sequence ID" value="RLL11446.1"/>
    <property type="molecule type" value="Genomic_DNA"/>
</dbReference>
<keyword evidence="6" id="KW-1185">Reference proteome</keyword>
<protein>
    <submittedName>
        <fullName evidence="5">Acyl-CoA thioesterase</fullName>
    </submittedName>
</protein>
<dbReference type="SUPFAM" id="SSF54637">
    <property type="entry name" value="Thioesterase/thiol ester dehydrase-isomerase"/>
    <property type="match status" value="1"/>
</dbReference>
<feature type="domain" description="HotDog ACOT-type" evidence="4">
    <location>
        <begin position="9"/>
        <end position="120"/>
    </location>
</feature>
<dbReference type="Gene3D" id="3.10.129.10">
    <property type="entry name" value="Hotdog Thioesterase"/>
    <property type="match status" value="1"/>
</dbReference>
<dbReference type="InterPro" id="IPR029069">
    <property type="entry name" value="HotDog_dom_sf"/>
</dbReference>
<dbReference type="RefSeq" id="WP_121586805.1">
    <property type="nucleotide sequence ID" value="NZ_RCHT01000009.1"/>
</dbReference>
<dbReference type="AlphaFoldDB" id="A0A498CQL0"/>
<dbReference type="CDD" id="cd03442">
    <property type="entry name" value="BFIT_BACH"/>
    <property type="match status" value="1"/>
</dbReference>
<dbReference type="PROSITE" id="PS51770">
    <property type="entry name" value="HOTDOG_ACOT"/>
    <property type="match status" value="1"/>
</dbReference>
<sequence>MENLEHRVAESRTEQIQIVMPGYTNGNGRLFGGKLVAWMDVVAAVTARRHAHRDVTTVSIDNLQFKKAAYANDTVLLIGQLTHVGVTSMEVRVEAFVERLDGSKELVNRAYFTLVALDSHERPTPVPRLVPETDEERAEWEAGARRTELRLQRRIEQF</sequence>
<evidence type="ECO:0000256" key="2">
    <source>
        <dbReference type="ARBA" id="ARBA00022801"/>
    </source>
</evidence>
<dbReference type="Proteomes" id="UP000276301">
    <property type="component" value="Unassembled WGS sequence"/>
</dbReference>
<dbReference type="InterPro" id="IPR006683">
    <property type="entry name" value="Thioestr_dom"/>
</dbReference>
<dbReference type="GO" id="GO:0052816">
    <property type="term" value="F:long-chain fatty acyl-CoA hydrolase activity"/>
    <property type="evidence" value="ECO:0007669"/>
    <property type="project" value="TreeGrafter"/>
</dbReference>
<dbReference type="Pfam" id="PF03061">
    <property type="entry name" value="4HBT"/>
    <property type="match status" value="1"/>
</dbReference>
<dbReference type="GO" id="GO:0005829">
    <property type="term" value="C:cytosol"/>
    <property type="evidence" value="ECO:0007669"/>
    <property type="project" value="TreeGrafter"/>
</dbReference>
<name>A0A498CQL0_9FIRM</name>
<dbReference type="PANTHER" id="PTHR11049">
    <property type="entry name" value="ACYL COENZYME A THIOESTER HYDROLASE"/>
    <property type="match status" value="1"/>
</dbReference>
<dbReference type="InterPro" id="IPR033120">
    <property type="entry name" value="HOTDOG_ACOT"/>
</dbReference>
<evidence type="ECO:0000256" key="1">
    <source>
        <dbReference type="ARBA" id="ARBA00010458"/>
    </source>
</evidence>
<gene>
    <name evidence="5" type="ORF">D4A47_07450</name>
</gene>
<comment type="similarity">
    <text evidence="1">Belongs to the acyl coenzyme A hydrolase family.</text>
</comment>
<dbReference type="GO" id="GO:0006637">
    <property type="term" value="P:acyl-CoA metabolic process"/>
    <property type="evidence" value="ECO:0007669"/>
    <property type="project" value="TreeGrafter"/>
</dbReference>
<accession>A0A498CQL0</accession>
<dbReference type="GO" id="GO:0009062">
    <property type="term" value="P:fatty acid catabolic process"/>
    <property type="evidence" value="ECO:0007669"/>
    <property type="project" value="TreeGrafter"/>
</dbReference>
<evidence type="ECO:0000313" key="6">
    <source>
        <dbReference type="Proteomes" id="UP000276301"/>
    </source>
</evidence>
<keyword evidence="2 3" id="KW-0378">Hydrolase</keyword>
<evidence type="ECO:0000259" key="4">
    <source>
        <dbReference type="PROSITE" id="PS51770"/>
    </source>
</evidence>
<evidence type="ECO:0000256" key="3">
    <source>
        <dbReference type="PROSITE-ProRule" id="PRU01106"/>
    </source>
</evidence>
<organism evidence="5 6">
    <name type="scientific">Anaerotruncus massiliensis</name>
    <name type="common">ex Liu et al. 2021</name>
    <dbReference type="NCBI Taxonomy" id="2321404"/>
    <lineage>
        <taxon>Bacteria</taxon>
        <taxon>Bacillati</taxon>
        <taxon>Bacillota</taxon>
        <taxon>Clostridia</taxon>
        <taxon>Eubacteriales</taxon>
        <taxon>Oscillospiraceae</taxon>
        <taxon>Anaerotruncus</taxon>
    </lineage>
</organism>
<dbReference type="PANTHER" id="PTHR11049:SF24">
    <property type="entry name" value="CYTOSOLIC ACYL COENZYME A THIOESTER HYDROLASE"/>
    <property type="match status" value="1"/>
</dbReference>
<evidence type="ECO:0000313" key="5">
    <source>
        <dbReference type="EMBL" id="RLL11446.1"/>
    </source>
</evidence>
<comment type="caution">
    <text evidence="5">The sequence shown here is derived from an EMBL/GenBank/DDBJ whole genome shotgun (WGS) entry which is preliminary data.</text>
</comment>
<dbReference type="InterPro" id="IPR040170">
    <property type="entry name" value="Cytosol_ACT"/>
</dbReference>
<reference evidence="5 6" key="1">
    <citation type="submission" date="2018-10" db="EMBL/GenBank/DDBJ databases">
        <title>Anaerotruncus faecis sp. nov., isolated from human feces.</title>
        <authorList>
            <person name="Wang Y.-J."/>
        </authorList>
    </citation>
    <scope>NUCLEOTIDE SEQUENCE [LARGE SCALE GENOMIC DNA]</scope>
    <source>
        <strain evidence="5 6">22A2-44</strain>
    </source>
</reference>
<proteinExistence type="inferred from homology"/>